<protein>
    <submittedName>
        <fullName evidence="1">Uncharacterized protein</fullName>
    </submittedName>
</protein>
<sequence>MPTPFSLSAPLSPYLLLFWQRHHCCPTPYHCLHLPTTPTPFSLSTPCCPTSSSIGSITVATPHSTLGHIQAEYKKLVGHPYPVAVTSLNFFIFLPRHNCFLLPSHAATSSTTVVAPVQLPPHQHAALFLPLSLPLLLALVTAQPRRQRLIHPSPAVPCHPFYNLRWCHSPRCSLNPSSSPVAYRYCRSLLISLIVLLHNSCCSPHTAANYFLLDHCFLCFPLPCPFSIHHSLTLLFIARRSSIAAHMGCQCVLSTSLLSPSLARRMLIVDTPTAPLLLAPRLCFSCSQWYSSIYAYHRSCLLLCPIAVGH</sequence>
<gene>
    <name evidence="1" type="ORF">B296_00012459</name>
</gene>
<dbReference type="Proteomes" id="UP000287651">
    <property type="component" value="Unassembled WGS sequence"/>
</dbReference>
<evidence type="ECO:0000313" key="2">
    <source>
        <dbReference type="Proteomes" id="UP000287651"/>
    </source>
</evidence>
<evidence type="ECO:0000313" key="1">
    <source>
        <dbReference type="EMBL" id="RRT84074.1"/>
    </source>
</evidence>
<name>A0A427B6H1_ENSVE</name>
<reference evidence="1 2" key="1">
    <citation type="journal article" date="2014" name="Agronomy (Basel)">
        <title>A Draft Genome Sequence for Ensete ventricosum, the Drought-Tolerant Tree Against Hunger.</title>
        <authorList>
            <person name="Harrison J."/>
            <person name="Moore K.A."/>
            <person name="Paszkiewicz K."/>
            <person name="Jones T."/>
            <person name="Grant M."/>
            <person name="Ambacheew D."/>
            <person name="Muzemil S."/>
            <person name="Studholme D.J."/>
        </authorList>
    </citation>
    <scope>NUCLEOTIDE SEQUENCE [LARGE SCALE GENOMIC DNA]</scope>
</reference>
<dbReference type="EMBL" id="AMZH03000376">
    <property type="protein sequence ID" value="RRT84074.1"/>
    <property type="molecule type" value="Genomic_DNA"/>
</dbReference>
<organism evidence="1 2">
    <name type="scientific">Ensete ventricosum</name>
    <name type="common">Abyssinian banana</name>
    <name type="synonym">Musa ensete</name>
    <dbReference type="NCBI Taxonomy" id="4639"/>
    <lineage>
        <taxon>Eukaryota</taxon>
        <taxon>Viridiplantae</taxon>
        <taxon>Streptophyta</taxon>
        <taxon>Embryophyta</taxon>
        <taxon>Tracheophyta</taxon>
        <taxon>Spermatophyta</taxon>
        <taxon>Magnoliopsida</taxon>
        <taxon>Liliopsida</taxon>
        <taxon>Zingiberales</taxon>
        <taxon>Musaceae</taxon>
        <taxon>Ensete</taxon>
    </lineage>
</organism>
<comment type="caution">
    <text evidence="1">The sequence shown here is derived from an EMBL/GenBank/DDBJ whole genome shotgun (WGS) entry which is preliminary data.</text>
</comment>
<proteinExistence type="predicted"/>
<dbReference type="AlphaFoldDB" id="A0A427B6H1"/>
<accession>A0A427B6H1</accession>